<keyword evidence="6" id="KW-1185">Reference proteome</keyword>
<dbReference type="EMBL" id="BAAAQM010000059">
    <property type="protein sequence ID" value="GAA1997001.1"/>
    <property type="molecule type" value="Genomic_DNA"/>
</dbReference>
<keyword evidence="2" id="KW-0808">Transferase</keyword>
<dbReference type="Proteomes" id="UP001499854">
    <property type="component" value="Unassembled WGS sequence"/>
</dbReference>
<dbReference type="InterPro" id="IPR029063">
    <property type="entry name" value="SAM-dependent_MTases_sf"/>
</dbReference>
<dbReference type="CDD" id="cd02440">
    <property type="entry name" value="AdoMet_MTases"/>
    <property type="match status" value="1"/>
</dbReference>
<dbReference type="GO" id="GO:0032259">
    <property type="term" value="P:methylation"/>
    <property type="evidence" value="ECO:0007669"/>
    <property type="project" value="UniProtKB-KW"/>
</dbReference>
<evidence type="ECO:0000313" key="5">
    <source>
        <dbReference type="EMBL" id="GAA1997001.1"/>
    </source>
</evidence>
<dbReference type="RefSeq" id="WP_344661729.1">
    <property type="nucleotide sequence ID" value="NZ_BAAAQM010000059.1"/>
</dbReference>
<dbReference type="GO" id="GO:0008168">
    <property type="term" value="F:methyltransferase activity"/>
    <property type="evidence" value="ECO:0007669"/>
    <property type="project" value="UniProtKB-KW"/>
</dbReference>
<accession>A0ABP5EHR7</accession>
<sequence>MGGTDAWARRQAAQAGGFDAIGGRYDEAFPHKEGQIACVERLLADLPDGARVLDAGAGTGLPAARRLLDAGCAVTCVDFSPVMLELARANVPEAAFVFGDLADLPEDPARYEAVTAFFSLLMLPRARIGTVLRSFHRTLTPGGLLAVAMVEADVDDMPIPFLGNWLRVTGYSREAWRGVLEEAGFAVEWEDTLTYVPEQAVMPEVQMFALCRRLPV</sequence>
<proteinExistence type="predicted"/>
<feature type="domain" description="Methyltransferase" evidence="4">
    <location>
        <begin position="52"/>
        <end position="143"/>
    </location>
</feature>
<keyword evidence="1 5" id="KW-0489">Methyltransferase</keyword>
<name>A0ABP5EHR7_9ACTN</name>
<dbReference type="Pfam" id="PF13649">
    <property type="entry name" value="Methyltransf_25"/>
    <property type="match status" value="1"/>
</dbReference>
<evidence type="ECO:0000256" key="3">
    <source>
        <dbReference type="ARBA" id="ARBA00022691"/>
    </source>
</evidence>
<gene>
    <name evidence="5" type="ORF">GCM10009838_72790</name>
</gene>
<comment type="caution">
    <text evidence="5">The sequence shown here is derived from an EMBL/GenBank/DDBJ whole genome shotgun (WGS) entry which is preliminary data.</text>
</comment>
<dbReference type="InterPro" id="IPR041698">
    <property type="entry name" value="Methyltransf_25"/>
</dbReference>
<evidence type="ECO:0000256" key="1">
    <source>
        <dbReference type="ARBA" id="ARBA00022603"/>
    </source>
</evidence>
<reference evidence="6" key="1">
    <citation type="journal article" date="2019" name="Int. J. Syst. Evol. Microbiol.">
        <title>The Global Catalogue of Microorganisms (GCM) 10K type strain sequencing project: providing services to taxonomists for standard genome sequencing and annotation.</title>
        <authorList>
            <consortium name="The Broad Institute Genomics Platform"/>
            <consortium name="The Broad Institute Genome Sequencing Center for Infectious Disease"/>
            <person name="Wu L."/>
            <person name="Ma J."/>
        </authorList>
    </citation>
    <scope>NUCLEOTIDE SEQUENCE [LARGE SCALE GENOMIC DNA]</scope>
    <source>
        <strain evidence="6">JCM 16013</strain>
    </source>
</reference>
<dbReference type="SUPFAM" id="SSF53335">
    <property type="entry name" value="S-adenosyl-L-methionine-dependent methyltransferases"/>
    <property type="match status" value="1"/>
</dbReference>
<evidence type="ECO:0000313" key="6">
    <source>
        <dbReference type="Proteomes" id="UP001499854"/>
    </source>
</evidence>
<dbReference type="PANTHER" id="PTHR43464">
    <property type="entry name" value="METHYLTRANSFERASE"/>
    <property type="match status" value="1"/>
</dbReference>
<protein>
    <submittedName>
        <fullName evidence="5">Class I SAM-dependent methyltransferase</fullName>
    </submittedName>
</protein>
<evidence type="ECO:0000256" key="2">
    <source>
        <dbReference type="ARBA" id="ARBA00022679"/>
    </source>
</evidence>
<dbReference type="PANTHER" id="PTHR43464:SF19">
    <property type="entry name" value="UBIQUINONE BIOSYNTHESIS O-METHYLTRANSFERASE, MITOCHONDRIAL"/>
    <property type="match status" value="1"/>
</dbReference>
<keyword evidence="3" id="KW-0949">S-adenosyl-L-methionine</keyword>
<dbReference type="Gene3D" id="3.40.50.150">
    <property type="entry name" value="Vaccinia Virus protein VP39"/>
    <property type="match status" value="1"/>
</dbReference>
<organism evidence="5 6">
    <name type="scientific">Catenulispora subtropica</name>
    <dbReference type="NCBI Taxonomy" id="450798"/>
    <lineage>
        <taxon>Bacteria</taxon>
        <taxon>Bacillati</taxon>
        <taxon>Actinomycetota</taxon>
        <taxon>Actinomycetes</taxon>
        <taxon>Catenulisporales</taxon>
        <taxon>Catenulisporaceae</taxon>
        <taxon>Catenulispora</taxon>
    </lineage>
</organism>
<evidence type="ECO:0000259" key="4">
    <source>
        <dbReference type="Pfam" id="PF13649"/>
    </source>
</evidence>